<dbReference type="GO" id="GO:0016616">
    <property type="term" value="F:oxidoreductase activity, acting on the CH-OH group of donors, NAD or NADP as acceptor"/>
    <property type="evidence" value="ECO:0007669"/>
    <property type="project" value="UniProtKB-ARBA"/>
</dbReference>
<comment type="caution">
    <text evidence="3">The sequence shown here is derived from an EMBL/GenBank/DDBJ whole genome shotgun (WGS) entry which is preliminary data.</text>
</comment>
<dbReference type="RefSeq" id="WP_151113017.1">
    <property type="nucleotide sequence ID" value="NZ_WKJQ01000001.1"/>
</dbReference>
<dbReference type="SMART" id="SM00829">
    <property type="entry name" value="PKS_ER"/>
    <property type="match status" value="1"/>
</dbReference>
<keyword evidence="4" id="KW-1185">Reference proteome</keyword>
<reference evidence="3 4" key="1">
    <citation type="submission" date="2019-11" db="EMBL/GenBank/DDBJ databases">
        <title>Whole genome sequence of Haloferax sp. MBLA0078.</title>
        <authorList>
            <person name="Seo M.-J."/>
            <person name="Cho E.-S."/>
        </authorList>
    </citation>
    <scope>NUCLEOTIDE SEQUENCE [LARGE SCALE GENOMIC DNA]</scope>
    <source>
        <strain evidence="3 4">MBLA0078</strain>
    </source>
</reference>
<keyword evidence="1" id="KW-0521">NADP</keyword>
<dbReference type="Gene3D" id="3.90.180.10">
    <property type="entry name" value="Medium-chain alcohol dehydrogenases, catalytic domain"/>
    <property type="match status" value="1"/>
</dbReference>
<feature type="domain" description="Enoyl reductase (ER)" evidence="2">
    <location>
        <begin position="10"/>
        <end position="320"/>
    </location>
</feature>
<evidence type="ECO:0000313" key="4">
    <source>
        <dbReference type="Proteomes" id="UP000443423"/>
    </source>
</evidence>
<dbReference type="EMBL" id="WKJQ01000001">
    <property type="protein sequence ID" value="MRW97584.1"/>
    <property type="molecule type" value="Genomic_DNA"/>
</dbReference>
<proteinExistence type="predicted"/>
<dbReference type="PANTHER" id="PTHR44154">
    <property type="entry name" value="QUINONE OXIDOREDUCTASE"/>
    <property type="match status" value="1"/>
</dbReference>
<organism evidence="3 4">
    <name type="scientific">Haloferax marinum</name>
    <dbReference type="NCBI Taxonomy" id="2666143"/>
    <lineage>
        <taxon>Archaea</taxon>
        <taxon>Methanobacteriati</taxon>
        <taxon>Methanobacteriota</taxon>
        <taxon>Stenosarchaea group</taxon>
        <taxon>Halobacteria</taxon>
        <taxon>Halobacteriales</taxon>
        <taxon>Haloferacaceae</taxon>
        <taxon>Haloferax</taxon>
    </lineage>
</organism>
<protein>
    <submittedName>
        <fullName evidence="3">Zinc-binding dehydrogenase</fullName>
    </submittedName>
</protein>
<evidence type="ECO:0000313" key="3">
    <source>
        <dbReference type="EMBL" id="MRW97584.1"/>
    </source>
</evidence>
<dbReference type="SUPFAM" id="SSF51735">
    <property type="entry name" value="NAD(P)-binding Rossmann-fold domains"/>
    <property type="match status" value="1"/>
</dbReference>
<dbReference type="InterPro" id="IPR036291">
    <property type="entry name" value="NAD(P)-bd_dom_sf"/>
</dbReference>
<dbReference type="GO" id="GO:0043168">
    <property type="term" value="F:anion binding"/>
    <property type="evidence" value="ECO:0007669"/>
    <property type="project" value="UniProtKB-ARBA"/>
</dbReference>
<dbReference type="CDD" id="cd08253">
    <property type="entry name" value="zeta_crystallin"/>
    <property type="match status" value="1"/>
</dbReference>
<evidence type="ECO:0000256" key="1">
    <source>
        <dbReference type="ARBA" id="ARBA00022857"/>
    </source>
</evidence>
<dbReference type="InterPro" id="IPR011032">
    <property type="entry name" value="GroES-like_sf"/>
</dbReference>
<dbReference type="SUPFAM" id="SSF50129">
    <property type="entry name" value="GroES-like"/>
    <property type="match status" value="1"/>
</dbReference>
<sequence>MRAVRFHEHGGRDVLQVDDIDTPEPQADEVLVEVAAAGVNPVDTYFRTGEYPPLGLPMIPGVDVAGTVAAVGPNVTDFEEGDAVLGTGIGNQQYYGGYAEFVAVPTDRLAVLPENADLVAAGGAGVAGVTAWRALVDHGGMQLGETVLIHGGSGGVGHAAVQLAAAAGAHVIATAAPDYHDRVSELGADVVLDYNRDDLAEAVTDASKGDGVDLTLDHRLDDYLQFDADVATTGGRVVGIGENDPAVGFDLSSSARGKDLQITMMSMFNTPELAAPLRELAGMIDAGAFEIDVARTYDLDDAAEAHRAVMEDSFLGKLVVTP</sequence>
<gene>
    <name evidence="3" type="ORF">GJR99_13510</name>
</gene>
<dbReference type="InterPro" id="IPR020843">
    <property type="entry name" value="ER"/>
</dbReference>
<dbReference type="Pfam" id="PF08240">
    <property type="entry name" value="ADH_N"/>
    <property type="match status" value="1"/>
</dbReference>
<dbReference type="PANTHER" id="PTHR44154:SF1">
    <property type="entry name" value="QUINONE OXIDOREDUCTASE"/>
    <property type="match status" value="1"/>
</dbReference>
<dbReference type="InterPro" id="IPR013154">
    <property type="entry name" value="ADH-like_N"/>
</dbReference>
<dbReference type="Pfam" id="PF13602">
    <property type="entry name" value="ADH_zinc_N_2"/>
    <property type="match status" value="1"/>
</dbReference>
<dbReference type="AlphaFoldDB" id="A0A6A8G938"/>
<dbReference type="GO" id="GO:0030554">
    <property type="term" value="F:adenyl nucleotide binding"/>
    <property type="evidence" value="ECO:0007669"/>
    <property type="project" value="UniProtKB-ARBA"/>
</dbReference>
<dbReference type="OrthoDB" id="146629at2157"/>
<evidence type="ECO:0000259" key="2">
    <source>
        <dbReference type="SMART" id="SM00829"/>
    </source>
</evidence>
<accession>A0A6A8G938</accession>
<dbReference type="Proteomes" id="UP000443423">
    <property type="component" value="Unassembled WGS sequence"/>
</dbReference>
<dbReference type="GO" id="GO:0044281">
    <property type="term" value="P:small molecule metabolic process"/>
    <property type="evidence" value="ECO:0007669"/>
    <property type="project" value="UniProtKB-ARBA"/>
</dbReference>
<dbReference type="Gene3D" id="3.40.50.720">
    <property type="entry name" value="NAD(P)-binding Rossmann-like Domain"/>
    <property type="match status" value="1"/>
</dbReference>
<name>A0A6A8G938_9EURY</name>
<dbReference type="InterPro" id="IPR051603">
    <property type="entry name" value="Zinc-ADH_QOR/CCCR"/>
</dbReference>